<sequence>MRADRVMVEGGKRIDLGAPLRSVRHAYALPYYKADLKSGPVRHPGTVPFIWEQRPGQPKSVRTRRAPPPTEAQPRPSEDGREEEIDGSPYHDALGEHDGGAIHGVYAAHTGSRTGAAAREEVRAGLAAAAPAAVEAKKEVTENRLVSVAAILQEEDDDEEERFSDALDTLSRTESFTVNCSISGLSGLPDPTPGAAARTEPGARGFMMDRFLPAAQAVAVESPQYTFRKAGTASSPGNSGRELARAVPANASAGNGDDPMRRAPVQLPYQHLPPNYLSCNHPRHEEQDEEDDDDYDVHSTRGFASKGCGLLPGLCVKSSLLLLNPVPVMKRGKARRSGRDREFASNGRGQRAPSPLARSSQNKHLGCASNGQSWEDVYKHKLEQKYGHQGEDGTSKLTSESNQLTFWSDSQTGNGSSPFHHSMGGGMSPYYKDVLASPSSKANGSFGTSEKDDKMSRSNGSSSLGRDNERGSLLESDHSSLKGSSSISSGLDRTMHEDSMDHRGDTYSETRHLALLLDSRATLDAGGCDSRLGGQPIVARNPTRRGEEDDPLTEQMSEVTEPALLMPPEKSRSVNLNDAKTRGHMEDKSVVKKDMPLQSLLPLPVPISPSESWLSRTLPSVTNKPPVPSFLGIQLQSKKQSPWASMQPKESNIKPSRPRQIRFADVMPNFLLFAYISNCCRAIAEPPFWLLV</sequence>
<evidence type="ECO:0000313" key="3">
    <source>
        <dbReference type="Proteomes" id="UP000729402"/>
    </source>
</evidence>
<feature type="region of interest" description="Disordered" evidence="1">
    <location>
        <begin position="534"/>
        <end position="553"/>
    </location>
</feature>
<dbReference type="PANTHER" id="PTHR33671:SF2">
    <property type="entry name" value="N-METHYLTRANSFERASE, PUTATIVE (DUF688)-RELATED"/>
    <property type="match status" value="1"/>
</dbReference>
<evidence type="ECO:0000313" key="2">
    <source>
        <dbReference type="EMBL" id="KAG8077989.1"/>
    </source>
</evidence>
<keyword evidence="3" id="KW-1185">Reference proteome</keyword>
<feature type="compositionally biased region" description="Polar residues" evidence="1">
    <location>
        <begin position="357"/>
        <end position="368"/>
    </location>
</feature>
<comment type="caution">
    <text evidence="2">The sequence shown here is derived from an EMBL/GenBank/DDBJ whole genome shotgun (WGS) entry which is preliminary data.</text>
</comment>
<feature type="region of interest" description="Disordered" evidence="1">
    <location>
        <begin position="440"/>
        <end position="504"/>
    </location>
</feature>
<dbReference type="Proteomes" id="UP000729402">
    <property type="component" value="Unassembled WGS sequence"/>
</dbReference>
<dbReference type="PANTHER" id="PTHR33671">
    <property type="entry name" value="N-METHYLTRANSFERASE, PUTATIVE (DUF688)-RELATED"/>
    <property type="match status" value="1"/>
</dbReference>
<feature type="region of interest" description="Disordered" evidence="1">
    <location>
        <begin position="330"/>
        <end position="368"/>
    </location>
</feature>
<reference evidence="2" key="2">
    <citation type="submission" date="2021-02" db="EMBL/GenBank/DDBJ databases">
        <authorList>
            <person name="Kimball J.A."/>
            <person name="Haas M.W."/>
            <person name="Macchietto M."/>
            <person name="Kono T."/>
            <person name="Duquette J."/>
            <person name="Shao M."/>
        </authorList>
    </citation>
    <scope>NUCLEOTIDE SEQUENCE</scope>
    <source>
        <tissue evidence="2">Fresh leaf tissue</tissue>
    </source>
</reference>
<gene>
    <name evidence="2" type="ORF">GUJ93_ZPchr0007g5740</name>
</gene>
<dbReference type="AlphaFoldDB" id="A0A8J5W5D6"/>
<name>A0A8J5W5D6_ZIZPA</name>
<dbReference type="OrthoDB" id="677721at2759"/>
<evidence type="ECO:0000256" key="1">
    <source>
        <dbReference type="SAM" id="MobiDB-lite"/>
    </source>
</evidence>
<proteinExistence type="predicted"/>
<feature type="compositionally biased region" description="Basic and acidic residues" evidence="1">
    <location>
        <begin position="493"/>
        <end position="504"/>
    </location>
</feature>
<accession>A0A8J5W5D6</accession>
<feature type="compositionally biased region" description="Basic and acidic residues" evidence="1">
    <location>
        <begin position="466"/>
        <end position="480"/>
    </location>
</feature>
<reference evidence="2" key="1">
    <citation type="journal article" date="2021" name="bioRxiv">
        <title>Whole Genome Assembly and Annotation of Northern Wild Rice, Zizania palustris L., Supports a Whole Genome Duplication in the Zizania Genus.</title>
        <authorList>
            <person name="Haas M."/>
            <person name="Kono T."/>
            <person name="Macchietto M."/>
            <person name="Millas R."/>
            <person name="McGilp L."/>
            <person name="Shao M."/>
            <person name="Duquette J."/>
            <person name="Hirsch C.N."/>
            <person name="Kimball J."/>
        </authorList>
    </citation>
    <scope>NUCLEOTIDE SEQUENCE</scope>
    <source>
        <tissue evidence="2">Fresh leaf tissue</tissue>
    </source>
</reference>
<feature type="region of interest" description="Disordered" evidence="1">
    <location>
        <begin position="47"/>
        <end position="98"/>
    </location>
</feature>
<protein>
    <submittedName>
        <fullName evidence="2">Uncharacterized protein</fullName>
    </submittedName>
</protein>
<dbReference type="InterPro" id="IPR007789">
    <property type="entry name" value="DUF688"/>
</dbReference>
<organism evidence="2 3">
    <name type="scientific">Zizania palustris</name>
    <name type="common">Northern wild rice</name>
    <dbReference type="NCBI Taxonomy" id="103762"/>
    <lineage>
        <taxon>Eukaryota</taxon>
        <taxon>Viridiplantae</taxon>
        <taxon>Streptophyta</taxon>
        <taxon>Embryophyta</taxon>
        <taxon>Tracheophyta</taxon>
        <taxon>Spermatophyta</taxon>
        <taxon>Magnoliopsida</taxon>
        <taxon>Liliopsida</taxon>
        <taxon>Poales</taxon>
        <taxon>Poaceae</taxon>
        <taxon>BOP clade</taxon>
        <taxon>Oryzoideae</taxon>
        <taxon>Oryzeae</taxon>
        <taxon>Zizaniinae</taxon>
        <taxon>Zizania</taxon>
    </lineage>
</organism>
<feature type="region of interest" description="Disordered" evidence="1">
    <location>
        <begin position="270"/>
        <end position="297"/>
    </location>
</feature>
<dbReference type="EMBL" id="JAAALK010000282">
    <property type="protein sequence ID" value="KAG8077989.1"/>
    <property type="molecule type" value="Genomic_DNA"/>
</dbReference>
<dbReference type="Pfam" id="PF05097">
    <property type="entry name" value="DUF688"/>
    <property type="match status" value="1"/>
</dbReference>